<evidence type="ECO:0000313" key="7">
    <source>
        <dbReference type="EMBL" id="KAF9610902.1"/>
    </source>
</evidence>
<dbReference type="SMART" id="SM00504">
    <property type="entry name" value="Ubox"/>
    <property type="match status" value="1"/>
</dbReference>
<dbReference type="PROSITE" id="PS51698">
    <property type="entry name" value="U_BOX"/>
    <property type="match status" value="1"/>
</dbReference>
<name>A0A835I748_9MAGN</name>
<dbReference type="InterPro" id="IPR058678">
    <property type="entry name" value="ARM_PUB"/>
</dbReference>
<dbReference type="InterPro" id="IPR011989">
    <property type="entry name" value="ARM-like"/>
</dbReference>
<dbReference type="UniPathway" id="UPA00143"/>
<comment type="catalytic activity">
    <reaction evidence="1">
        <text>S-ubiquitinyl-[E2 ubiquitin-conjugating enzyme]-L-cysteine + [acceptor protein]-L-lysine = [E2 ubiquitin-conjugating enzyme]-L-cysteine + N(6)-ubiquitinyl-[acceptor protein]-L-lysine.</text>
        <dbReference type="EC" id="2.3.2.27"/>
    </reaction>
</comment>
<evidence type="ECO:0000256" key="1">
    <source>
        <dbReference type="ARBA" id="ARBA00000900"/>
    </source>
</evidence>
<dbReference type="Pfam" id="PF25598">
    <property type="entry name" value="ARM_PUB"/>
    <property type="match status" value="1"/>
</dbReference>
<dbReference type="Gene3D" id="3.30.40.10">
    <property type="entry name" value="Zinc/RING finger domain, C3HC4 (zinc finger)"/>
    <property type="match status" value="1"/>
</dbReference>
<evidence type="ECO:0000256" key="3">
    <source>
        <dbReference type="ARBA" id="ARBA00012483"/>
    </source>
</evidence>
<dbReference type="EC" id="2.3.2.27" evidence="3"/>
<feature type="domain" description="U-box" evidence="6">
    <location>
        <begin position="107"/>
        <end position="181"/>
    </location>
</feature>
<dbReference type="SUPFAM" id="SSF57850">
    <property type="entry name" value="RING/U-box"/>
    <property type="match status" value="1"/>
</dbReference>
<comment type="pathway">
    <text evidence="2">Protein modification; protein ubiquitination.</text>
</comment>
<evidence type="ECO:0000256" key="2">
    <source>
        <dbReference type="ARBA" id="ARBA00004906"/>
    </source>
</evidence>
<evidence type="ECO:0000313" key="8">
    <source>
        <dbReference type="Proteomes" id="UP000631114"/>
    </source>
</evidence>
<dbReference type="AlphaFoldDB" id="A0A835I748"/>
<dbReference type="OrthoDB" id="10064100at2759"/>
<dbReference type="Pfam" id="PF04564">
    <property type="entry name" value="U-box"/>
    <property type="match status" value="1"/>
</dbReference>
<dbReference type="InterPro" id="IPR045210">
    <property type="entry name" value="RING-Ubox_PUB"/>
</dbReference>
<dbReference type="GO" id="GO:0016567">
    <property type="term" value="P:protein ubiquitination"/>
    <property type="evidence" value="ECO:0007669"/>
    <property type="project" value="UniProtKB-UniPathway"/>
</dbReference>
<organism evidence="7 8">
    <name type="scientific">Coptis chinensis</name>
    <dbReference type="NCBI Taxonomy" id="261450"/>
    <lineage>
        <taxon>Eukaryota</taxon>
        <taxon>Viridiplantae</taxon>
        <taxon>Streptophyta</taxon>
        <taxon>Embryophyta</taxon>
        <taxon>Tracheophyta</taxon>
        <taxon>Spermatophyta</taxon>
        <taxon>Magnoliopsida</taxon>
        <taxon>Ranunculales</taxon>
        <taxon>Ranunculaceae</taxon>
        <taxon>Coptidoideae</taxon>
        <taxon>Coptis</taxon>
    </lineage>
</organism>
<dbReference type="InterPro" id="IPR003613">
    <property type="entry name" value="Ubox_domain"/>
</dbReference>
<dbReference type="CDD" id="cd16664">
    <property type="entry name" value="RING-Ubox_PUB"/>
    <property type="match status" value="1"/>
</dbReference>
<keyword evidence="8" id="KW-1185">Reference proteome</keyword>
<keyword evidence="4" id="KW-0808">Transferase</keyword>
<dbReference type="PANTHER" id="PTHR23315">
    <property type="entry name" value="U BOX DOMAIN-CONTAINING"/>
    <property type="match status" value="1"/>
</dbReference>
<dbReference type="InterPro" id="IPR013083">
    <property type="entry name" value="Znf_RING/FYVE/PHD"/>
</dbReference>
<comment type="caution">
    <text evidence="7">The sequence shown here is derived from an EMBL/GenBank/DDBJ whole genome shotgun (WGS) entry which is preliminary data.</text>
</comment>
<accession>A0A835I748</accession>
<dbReference type="Proteomes" id="UP000631114">
    <property type="component" value="Unassembled WGS sequence"/>
</dbReference>
<dbReference type="SUPFAM" id="SSF48371">
    <property type="entry name" value="ARM repeat"/>
    <property type="match status" value="1"/>
</dbReference>
<dbReference type="Gene3D" id="1.25.10.10">
    <property type="entry name" value="Leucine-rich Repeat Variant"/>
    <property type="match status" value="1"/>
</dbReference>
<protein>
    <recommendedName>
        <fullName evidence="3">RING-type E3 ubiquitin transferase</fullName>
        <ecNumber evidence="3">2.3.2.27</ecNumber>
    </recommendedName>
</protein>
<keyword evidence="5" id="KW-0833">Ubl conjugation pathway</keyword>
<dbReference type="EMBL" id="JADFTS010000004">
    <property type="protein sequence ID" value="KAF9610902.1"/>
    <property type="molecule type" value="Genomic_DNA"/>
</dbReference>
<dbReference type="InterPro" id="IPR016024">
    <property type="entry name" value="ARM-type_fold"/>
</dbReference>
<evidence type="ECO:0000256" key="5">
    <source>
        <dbReference type="ARBA" id="ARBA00022786"/>
    </source>
</evidence>
<reference evidence="7 8" key="1">
    <citation type="submission" date="2020-10" db="EMBL/GenBank/DDBJ databases">
        <title>The Coptis chinensis genome and diversification of protoberbering-type alkaloids.</title>
        <authorList>
            <person name="Wang B."/>
            <person name="Shu S."/>
            <person name="Song C."/>
            <person name="Liu Y."/>
        </authorList>
    </citation>
    <scope>NUCLEOTIDE SEQUENCE [LARGE SCALE GENOMIC DNA]</scope>
    <source>
        <strain evidence="7">HL-2020</strain>
        <tissue evidence="7">Leaf</tissue>
    </source>
</reference>
<sequence length="600" mass="66538">MAALRLKLTSSKALLIEKRSIQKLLDKVCDTDQAKERILKYLLYLLRKYGKSNGDLQSVNSSAQGEGRDVYTISSQNISAWNASINPEVDVGSVVHEVETDLSFQPIPPDEFRCPISLRLIHDPVVIASGQTFERVWIEKWFEDGHVTCPKTQKKLSHLSVIPNSAMKDLISKWSQKHGIRIPDPYSQPISAELYAWGTLSSSSIASFGSSLNNVPIRVDDSSLTFDSPDVNSAASQIIIGGLNSVSPQTDSHYNRCQFSFKLSHGMNSSLLSKLSEHPWELQCELLVDVRNHLDENEQACDSILCTSLIQSLRTFFKDACDRCDVTAQRIGAQVLRILVTKCRNDVPSFHEDVCHLLVSFLDSEIIEEALAIIEVLSEDQYCKSEVVASGALPSILTIIKFGKRELQVPALKIVCNLSSQTNIGTQIIHLGYVPNLISFLDDRSLAPHCIRTLENLCTTEEGRLAVGEAKYFIASIIALLEIGSHEEQEHAVAVLLSLCCHRFEYCQLVLQGGVVPSLATISINGNSKGRKNALELLRLLMDIGYSDSRRSLPPAESTAEFPPCVSGKCPVEKPSVPKAPGYFKRKIKLFPKLRSLVQY</sequence>
<proteinExistence type="predicted"/>
<dbReference type="PANTHER" id="PTHR23315:SF240">
    <property type="entry name" value="U-BOX DOMAIN-CONTAINING PROTEIN 5"/>
    <property type="match status" value="1"/>
</dbReference>
<dbReference type="GO" id="GO:0061630">
    <property type="term" value="F:ubiquitin protein ligase activity"/>
    <property type="evidence" value="ECO:0007669"/>
    <property type="project" value="UniProtKB-EC"/>
</dbReference>
<evidence type="ECO:0000256" key="4">
    <source>
        <dbReference type="ARBA" id="ARBA00022679"/>
    </source>
</evidence>
<evidence type="ECO:0000259" key="6">
    <source>
        <dbReference type="PROSITE" id="PS51698"/>
    </source>
</evidence>
<gene>
    <name evidence="7" type="ORF">IFM89_025490</name>
</gene>